<organism evidence="1 2">
    <name type="scientific">Salinigranum rubrum</name>
    <dbReference type="NCBI Taxonomy" id="755307"/>
    <lineage>
        <taxon>Archaea</taxon>
        <taxon>Methanobacteriati</taxon>
        <taxon>Methanobacteriota</taxon>
        <taxon>Stenosarchaea group</taxon>
        <taxon>Halobacteria</taxon>
        <taxon>Halobacteriales</taxon>
        <taxon>Haloferacaceae</taxon>
        <taxon>Salinigranum</taxon>
    </lineage>
</organism>
<gene>
    <name evidence="1" type="ORF">C2R22_20890</name>
</gene>
<accession>A0A2I8VPE2</accession>
<dbReference type="RefSeq" id="WP_103427486.1">
    <property type="nucleotide sequence ID" value="NZ_CP026309.1"/>
</dbReference>
<evidence type="ECO:0000313" key="2">
    <source>
        <dbReference type="Proteomes" id="UP000236584"/>
    </source>
</evidence>
<keyword evidence="2" id="KW-1185">Reference proteome</keyword>
<dbReference type="GeneID" id="35594604"/>
<dbReference type="InterPro" id="IPR055515">
    <property type="entry name" value="DUF7089"/>
</dbReference>
<name>A0A2I8VPE2_9EURY</name>
<dbReference type="Pfam" id="PF23363">
    <property type="entry name" value="DUF7089"/>
    <property type="match status" value="1"/>
</dbReference>
<proteinExistence type="predicted"/>
<dbReference type="KEGG" id="srub:C2R22_20890"/>
<dbReference type="AlphaFoldDB" id="A0A2I8VPE2"/>
<dbReference type="OrthoDB" id="198543at2157"/>
<protein>
    <submittedName>
        <fullName evidence="1">Uncharacterized protein</fullName>
    </submittedName>
</protein>
<dbReference type="Proteomes" id="UP000236584">
    <property type="component" value="Chromosome"/>
</dbReference>
<sequence length="264" mass="28790">MPTFERRSLTGEAAAVHDAYAPDSLVLDVGRDFETLPPAVAEDLGLLADSLDPASYPREWFPDDVPETLAHYAGSDFTIGLPNDGTVVWTRQTVPPTVLVKYRARGTPDAFLDFLLAEAFVELSLDVPESFLPFFGERYVALDAAVGSGPADVYQVAAALYDAWVGLQTREVFRGWDDDYPGLYDAWDDAGDRLSGRLADLPAEVARGKTSFAAATEYACSAVKHDLDLPAPFAALDTGAYLDHGAEYAVRWAEKTFEQLRADD</sequence>
<reference evidence="1 2" key="1">
    <citation type="submission" date="2018-01" db="EMBL/GenBank/DDBJ databases">
        <title>Complete genome sequence of Salinigranum rubrum GX10T, an extremely halophilic archaeon isolated from a marine solar saltern.</title>
        <authorList>
            <person name="Han S."/>
        </authorList>
    </citation>
    <scope>NUCLEOTIDE SEQUENCE [LARGE SCALE GENOMIC DNA]</scope>
    <source>
        <strain evidence="1 2">GX10</strain>
    </source>
</reference>
<dbReference type="EMBL" id="CP026309">
    <property type="protein sequence ID" value="AUV83797.1"/>
    <property type="molecule type" value="Genomic_DNA"/>
</dbReference>
<evidence type="ECO:0000313" key="1">
    <source>
        <dbReference type="EMBL" id="AUV83797.1"/>
    </source>
</evidence>